<protein>
    <submittedName>
        <fullName evidence="1">Uncharacterized protein</fullName>
    </submittedName>
</protein>
<dbReference type="EMBL" id="JAZHGC010000012">
    <property type="protein sequence ID" value="MEM5287352.1"/>
    <property type="molecule type" value="Genomic_DNA"/>
</dbReference>
<accession>A0ABU9QD39</accession>
<name>A0ABU9QD39_9BURK</name>
<gene>
    <name evidence="1" type="ORF">V4C55_16625</name>
</gene>
<dbReference type="RefSeq" id="WP_201649144.1">
    <property type="nucleotide sequence ID" value="NZ_CAJHCS010000004.1"/>
</dbReference>
<keyword evidence="2" id="KW-1185">Reference proteome</keyword>
<dbReference type="Proteomes" id="UP001494588">
    <property type="component" value="Unassembled WGS sequence"/>
</dbReference>
<organism evidence="1 2">
    <name type="scientific">Paraburkholderia sabiae</name>
    <dbReference type="NCBI Taxonomy" id="273251"/>
    <lineage>
        <taxon>Bacteria</taxon>
        <taxon>Pseudomonadati</taxon>
        <taxon>Pseudomonadota</taxon>
        <taxon>Betaproteobacteria</taxon>
        <taxon>Burkholderiales</taxon>
        <taxon>Burkholderiaceae</taxon>
        <taxon>Paraburkholderia</taxon>
    </lineage>
</organism>
<comment type="caution">
    <text evidence="1">The sequence shown here is derived from an EMBL/GenBank/DDBJ whole genome shotgun (WGS) entry which is preliminary data.</text>
</comment>
<proteinExistence type="predicted"/>
<sequence>MSRYFAIRVTDPKTNQILVPNLNGKPGFSRVPFSPLVFSYSSLYQGGSPTRLASNNANALRVTFDIPTGFLDAPLANAYFRIYGVSLQEISQGANLNGMNVAIYGGMAKGLPLANPAQIGPLCQGQILQCFGNWVGTSQTLDMYIQAGGSSPASNQVTGSVVTSSTLPAPTTNQNPAGIVFQWQPGQHLTDALVPCIQNVYPQYSVLGTLHQGLVWTGTAVTAVFGKLSQLAGYVRRASINLIGGYAPDTAAYMGVRMSLWNNSIVLQDGTTPTTAKTIYAVDLIGQPTYSEPLEIQVTCTLRGDIKVGAYVTIPQGQLTIGTGAQVGYVPPPPVESINTAKNNIAFQGSYLVTAVRHVGDSRNPSGLAWVTTIDVLTTQPYDANAAVYAQKVLAGQNKSAYQFFIPS</sequence>
<reference evidence="1 2" key="1">
    <citation type="submission" date="2024-01" db="EMBL/GenBank/DDBJ databases">
        <title>The diversity of rhizobia nodulating Mimosa spp. in eleven states of Brazil covering several biomes is determined by host plant, location, and edaphic factors.</title>
        <authorList>
            <person name="Rouws L."/>
            <person name="Barauna A."/>
            <person name="Beukes C."/>
            <person name="De Faria S.M."/>
            <person name="Gross E."/>
            <person name="Dos Reis Junior F.B."/>
            <person name="Simon M."/>
            <person name="Maluk M."/>
            <person name="Odee D.W."/>
            <person name="Kenicer G."/>
            <person name="Young J.P.W."/>
            <person name="Reis V.M."/>
            <person name="Zilli J."/>
            <person name="James E.K."/>
        </authorList>
    </citation>
    <scope>NUCLEOTIDE SEQUENCE [LARGE SCALE GENOMIC DNA]</scope>
    <source>
        <strain evidence="1 2">JPY77</strain>
    </source>
</reference>
<evidence type="ECO:0000313" key="2">
    <source>
        <dbReference type="Proteomes" id="UP001494588"/>
    </source>
</evidence>
<evidence type="ECO:0000313" key="1">
    <source>
        <dbReference type="EMBL" id="MEM5287352.1"/>
    </source>
</evidence>